<dbReference type="EMBL" id="JAANES010000001">
    <property type="protein sequence ID" value="MBS3017926.1"/>
    <property type="molecule type" value="Genomic_DNA"/>
</dbReference>
<feature type="transmembrane region" description="Helical" evidence="3">
    <location>
        <begin position="65"/>
        <end position="81"/>
    </location>
</feature>
<dbReference type="Proteomes" id="UP001647436">
    <property type="component" value="Unassembled WGS sequence"/>
</dbReference>
<dbReference type="EC" id="2.7.7.65" evidence="1"/>
<proteinExistence type="predicted"/>
<comment type="catalytic activity">
    <reaction evidence="2">
        <text>2 GTP = 3',3'-c-di-GMP + 2 diphosphate</text>
        <dbReference type="Rhea" id="RHEA:24898"/>
        <dbReference type="ChEBI" id="CHEBI:33019"/>
        <dbReference type="ChEBI" id="CHEBI:37565"/>
        <dbReference type="ChEBI" id="CHEBI:58805"/>
        <dbReference type="EC" id="2.7.7.65"/>
    </reaction>
</comment>
<dbReference type="RefSeq" id="WP_211455920.1">
    <property type="nucleotide sequence ID" value="NZ_JAANES010000001.1"/>
</dbReference>
<dbReference type="SMART" id="SM00267">
    <property type="entry name" value="GGDEF"/>
    <property type="match status" value="1"/>
</dbReference>
<feature type="transmembrane region" description="Helical" evidence="3">
    <location>
        <begin position="93"/>
        <end position="112"/>
    </location>
</feature>
<dbReference type="PANTHER" id="PTHR45138">
    <property type="entry name" value="REGULATORY COMPONENTS OF SENSORY TRANSDUCTION SYSTEM"/>
    <property type="match status" value="1"/>
</dbReference>
<evidence type="ECO:0000259" key="4">
    <source>
        <dbReference type="PROSITE" id="PS50887"/>
    </source>
</evidence>
<dbReference type="InterPro" id="IPR043128">
    <property type="entry name" value="Rev_trsase/Diguanyl_cyclase"/>
</dbReference>
<feature type="transmembrane region" description="Helical" evidence="3">
    <location>
        <begin position="118"/>
        <end position="138"/>
    </location>
</feature>
<dbReference type="CDD" id="cd01949">
    <property type="entry name" value="GGDEF"/>
    <property type="match status" value="1"/>
</dbReference>
<feature type="domain" description="GGDEF" evidence="4">
    <location>
        <begin position="251"/>
        <end position="382"/>
    </location>
</feature>
<dbReference type="InterPro" id="IPR050469">
    <property type="entry name" value="Diguanylate_Cyclase"/>
</dbReference>
<evidence type="ECO:0000256" key="3">
    <source>
        <dbReference type="SAM" id="Phobius"/>
    </source>
</evidence>
<dbReference type="InterPro" id="IPR029787">
    <property type="entry name" value="Nucleotide_cyclase"/>
</dbReference>
<evidence type="ECO:0000313" key="5">
    <source>
        <dbReference type="EMBL" id="MBS3017926.1"/>
    </source>
</evidence>
<sequence>MFANNDFLLVLTPSLAILALAAILIIAWLAQRSQRFLLWQACAYSLTALPLGVQSLLPLEELNHYALHIGSFYLLSAWCLAKSWSERWRVSTQPYAVSVIAIATLAALYQFSRVEPNVWARVSSFSIGSGLVLLLPILQVRSRKNSFDWLDRSLLWLSIIFTAYTFTRPALIWLLGYSDLRSLPRSPYWILTLVSILNFSLLFTVVMTAIAVKETVDKLRRERDFDALTQVLNRRSFQEHAQKRLDDPRLYPMAVLACDIDHFKRINDAWGHERGDKVLQLVSATLQNNVREQDLVARFGGEEFVMLLTDITPCDAELIAQRIQRDLGAKNPVLPSGPKLTMSFGISSITQSFQLEQALKEADQLLYQAKNAGRDRVHVSGVVYPDSSDKTLQQRNRPAA</sequence>
<dbReference type="InterPro" id="IPR000160">
    <property type="entry name" value="GGDEF_dom"/>
</dbReference>
<dbReference type="PROSITE" id="PS50887">
    <property type="entry name" value="GGDEF"/>
    <property type="match status" value="1"/>
</dbReference>
<keyword evidence="6" id="KW-1185">Reference proteome</keyword>
<feature type="transmembrane region" description="Helical" evidence="3">
    <location>
        <begin position="6"/>
        <end position="29"/>
    </location>
</feature>
<evidence type="ECO:0000256" key="2">
    <source>
        <dbReference type="ARBA" id="ARBA00034247"/>
    </source>
</evidence>
<organism evidence="5 6">
    <name type="scientific">Comamonas brasiliensis</name>
    <dbReference type="NCBI Taxonomy" id="1812482"/>
    <lineage>
        <taxon>Bacteria</taxon>
        <taxon>Pseudomonadati</taxon>
        <taxon>Pseudomonadota</taxon>
        <taxon>Betaproteobacteria</taxon>
        <taxon>Burkholderiales</taxon>
        <taxon>Comamonadaceae</taxon>
        <taxon>Comamonas</taxon>
    </lineage>
</organism>
<name>A0ABS5LN53_9BURK</name>
<evidence type="ECO:0000313" key="6">
    <source>
        <dbReference type="Proteomes" id="UP001647436"/>
    </source>
</evidence>
<keyword evidence="3" id="KW-0812">Transmembrane</keyword>
<dbReference type="Pfam" id="PF00990">
    <property type="entry name" value="GGDEF"/>
    <property type="match status" value="1"/>
</dbReference>
<dbReference type="PANTHER" id="PTHR45138:SF9">
    <property type="entry name" value="DIGUANYLATE CYCLASE DGCM-RELATED"/>
    <property type="match status" value="1"/>
</dbReference>
<comment type="caution">
    <text evidence="5">The sequence shown here is derived from an EMBL/GenBank/DDBJ whole genome shotgun (WGS) entry which is preliminary data.</text>
</comment>
<keyword evidence="3" id="KW-1133">Transmembrane helix</keyword>
<feature type="transmembrane region" description="Helical" evidence="3">
    <location>
        <begin position="188"/>
        <end position="212"/>
    </location>
</feature>
<protein>
    <recommendedName>
        <fullName evidence="1">diguanylate cyclase</fullName>
        <ecNumber evidence="1">2.7.7.65</ecNumber>
    </recommendedName>
</protein>
<accession>A0ABS5LN53</accession>
<feature type="transmembrane region" description="Helical" evidence="3">
    <location>
        <begin position="154"/>
        <end position="176"/>
    </location>
</feature>
<gene>
    <name evidence="5" type="ORF">DJFAAGMI_00656</name>
</gene>
<dbReference type="Gene3D" id="3.30.70.270">
    <property type="match status" value="1"/>
</dbReference>
<reference evidence="5 6" key="1">
    <citation type="submission" date="2020-03" db="EMBL/GenBank/DDBJ databases">
        <title>The role of nitrogen metabolism on polyethylene biodegradation.</title>
        <authorList>
            <person name="Peixoto J."/>
            <person name="Vizzotto C.S."/>
            <person name="Ramos A."/>
            <person name="Alves G."/>
            <person name="Steindorff A."/>
            <person name="Kruger R."/>
        </authorList>
    </citation>
    <scope>NUCLEOTIDE SEQUENCE [LARGE SCALE GENOMIC DNA]</scope>
    <source>
        <strain evidence="5 6">PE63</strain>
    </source>
</reference>
<dbReference type="NCBIfam" id="TIGR00254">
    <property type="entry name" value="GGDEF"/>
    <property type="match status" value="1"/>
</dbReference>
<dbReference type="SUPFAM" id="SSF55073">
    <property type="entry name" value="Nucleotide cyclase"/>
    <property type="match status" value="1"/>
</dbReference>
<keyword evidence="3" id="KW-0472">Membrane</keyword>
<evidence type="ECO:0000256" key="1">
    <source>
        <dbReference type="ARBA" id="ARBA00012528"/>
    </source>
</evidence>